<keyword evidence="2" id="KW-1185">Reference proteome</keyword>
<protein>
    <submittedName>
        <fullName evidence="1">Uncharacterized protein</fullName>
    </submittedName>
</protein>
<organism evidence="1 2">
    <name type="scientific">Caerostris extrusa</name>
    <name type="common">Bark spider</name>
    <name type="synonym">Caerostris bankana</name>
    <dbReference type="NCBI Taxonomy" id="172846"/>
    <lineage>
        <taxon>Eukaryota</taxon>
        <taxon>Metazoa</taxon>
        <taxon>Ecdysozoa</taxon>
        <taxon>Arthropoda</taxon>
        <taxon>Chelicerata</taxon>
        <taxon>Arachnida</taxon>
        <taxon>Araneae</taxon>
        <taxon>Araneomorphae</taxon>
        <taxon>Entelegynae</taxon>
        <taxon>Araneoidea</taxon>
        <taxon>Araneidae</taxon>
        <taxon>Caerostris</taxon>
    </lineage>
</organism>
<evidence type="ECO:0000313" key="2">
    <source>
        <dbReference type="Proteomes" id="UP001054945"/>
    </source>
</evidence>
<gene>
    <name evidence="1" type="ORF">CEXT_794621</name>
</gene>
<dbReference type="Proteomes" id="UP001054945">
    <property type="component" value="Unassembled WGS sequence"/>
</dbReference>
<sequence>MLKAQSRHSSRHNDVVEKDIFKDDRLQLTESSFKLLNQWKFVRNLLMSFGSGHTSSSTIHAQNKASSSRMDDLRFIACRFDIVGIIDAI</sequence>
<evidence type="ECO:0000313" key="1">
    <source>
        <dbReference type="EMBL" id="GIY46912.1"/>
    </source>
</evidence>
<proteinExistence type="predicted"/>
<dbReference type="AlphaFoldDB" id="A0AAV4TNK0"/>
<comment type="caution">
    <text evidence="1">The sequence shown here is derived from an EMBL/GenBank/DDBJ whole genome shotgun (WGS) entry which is preliminary data.</text>
</comment>
<dbReference type="EMBL" id="BPLR01011499">
    <property type="protein sequence ID" value="GIY46912.1"/>
    <property type="molecule type" value="Genomic_DNA"/>
</dbReference>
<reference evidence="1 2" key="1">
    <citation type="submission" date="2021-06" db="EMBL/GenBank/DDBJ databases">
        <title>Caerostris extrusa draft genome.</title>
        <authorList>
            <person name="Kono N."/>
            <person name="Arakawa K."/>
        </authorList>
    </citation>
    <scope>NUCLEOTIDE SEQUENCE [LARGE SCALE GENOMIC DNA]</scope>
</reference>
<name>A0AAV4TNK0_CAEEX</name>
<accession>A0AAV4TNK0</accession>